<evidence type="ECO:0000313" key="11">
    <source>
        <dbReference type="EMBL" id="RZD13985.1"/>
    </source>
</evidence>
<dbReference type="InterPro" id="IPR020568">
    <property type="entry name" value="Ribosomal_Su5_D2-typ_SF"/>
</dbReference>
<dbReference type="Pfam" id="PF03726">
    <property type="entry name" value="PNPase"/>
    <property type="match status" value="1"/>
</dbReference>
<comment type="similarity">
    <text evidence="2 9">Belongs to the polyribonucleotide nucleotidyltransferase family.</text>
</comment>
<evidence type="ECO:0000256" key="3">
    <source>
        <dbReference type="ARBA" id="ARBA00022490"/>
    </source>
</evidence>
<dbReference type="PROSITE" id="PS50084">
    <property type="entry name" value="KH_TYPE_1"/>
    <property type="match status" value="1"/>
</dbReference>
<evidence type="ECO:0000256" key="9">
    <source>
        <dbReference type="HAMAP-Rule" id="MF_01595"/>
    </source>
</evidence>
<dbReference type="Gene3D" id="3.30.1370.10">
    <property type="entry name" value="K Homology domain, type 1"/>
    <property type="match status" value="1"/>
</dbReference>
<evidence type="ECO:0000256" key="7">
    <source>
        <dbReference type="ARBA" id="ARBA00022842"/>
    </source>
</evidence>
<evidence type="ECO:0000256" key="1">
    <source>
        <dbReference type="ARBA" id="ARBA00004496"/>
    </source>
</evidence>
<keyword evidence="6 9" id="KW-0479">Metal-binding</keyword>
<dbReference type="Pfam" id="PF00575">
    <property type="entry name" value="S1"/>
    <property type="match status" value="1"/>
</dbReference>
<dbReference type="SMART" id="SM00322">
    <property type="entry name" value="KH"/>
    <property type="match status" value="1"/>
</dbReference>
<keyword evidence="8 9" id="KW-0694">RNA-binding</keyword>
<dbReference type="Pfam" id="PF00013">
    <property type="entry name" value="KH_1"/>
    <property type="match status" value="1"/>
</dbReference>
<keyword evidence="5 9" id="KW-0548">Nucleotidyltransferase</keyword>
<dbReference type="EMBL" id="SGBD01000005">
    <property type="protein sequence ID" value="RZD13985.1"/>
    <property type="molecule type" value="Genomic_DNA"/>
</dbReference>
<feature type="domain" description="S1 motif" evidence="10">
    <location>
        <begin position="622"/>
        <end position="690"/>
    </location>
</feature>
<protein>
    <recommendedName>
        <fullName evidence="9">Polyribonucleotide nucleotidyltransferase</fullName>
        <ecNumber evidence="9">2.7.7.8</ecNumber>
    </recommendedName>
    <alternativeName>
        <fullName evidence="9">Polynucleotide phosphorylase</fullName>
        <shortName evidence="9">PNPase</shortName>
    </alternativeName>
</protein>
<comment type="function">
    <text evidence="9">Involved in mRNA degradation. Catalyzes the phosphorolysis of single-stranded polyribonucleotides processively in the 3'- to 5'-direction.</text>
</comment>
<dbReference type="InterPro" id="IPR027408">
    <property type="entry name" value="PNPase/RNase_PH_dom_sf"/>
</dbReference>
<dbReference type="NCBIfam" id="TIGR03591">
    <property type="entry name" value="polynuc_phos"/>
    <property type="match status" value="1"/>
</dbReference>
<dbReference type="EC" id="2.7.7.8" evidence="9"/>
<dbReference type="GO" id="GO:0004654">
    <property type="term" value="F:polyribonucleotide nucleotidyltransferase activity"/>
    <property type="evidence" value="ECO:0007669"/>
    <property type="project" value="UniProtKB-UniRule"/>
</dbReference>
<dbReference type="GO" id="GO:0006402">
    <property type="term" value="P:mRNA catabolic process"/>
    <property type="evidence" value="ECO:0007669"/>
    <property type="project" value="UniProtKB-UniRule"/>
</dbReference>
<gene>
    <name evidence="9 11" type="primary">pnp</name>
    <name evidence="11" type="ORF">EVJ47_08400</name>
</gene>
<dbReference type="AlphaFoldDB" id="A0A519B9N0"/>
<evidence type="ECO:0000256" key="6">
    <source>
        <dbReference type="ARBA" id="ARBA00022723"/>
    </source>
</evidence>
<dbReference type="InterPro" id="IPR012162">
    <property type="entry name" value="PNPase"/>
</dbReference>
<dbReference type="FunFam" id="2.40.50.140:FF:000023">
    <property type="entry name" value="Polyribonucleotide nucleotidyltransferase"/>
    <property type="match status" value="1"/>
</dbReference>
<dbReference type="InterPro" id="IPR036612">
    <property type="entry name" value="KH_dom_type_1_sf"/>
</dbReference>
<dbReference type="PANTHER" id="PTHR11252">
    <property type="entry name" value="POLYRIBONUCLEOTIDE NUCLEOTIDYLTRANSFERASE"/>
    <property type="match status" value="1"/>
</dbReference>
<dbReference type="SUPFAM" id="SSF55666">
    <property type="entry name" value="Ribonuclease PH domain 2-like"/>
    <property type="match status" value="2"/>
</dbReference>
<dbReference type="Pfam" id="PF03725">
    <property type="entry name" value="RNase_PH_C"/>
    <property type="match status" value="1"/>
</dbReference>
<dbReference type="FunFam" id="3.30.230.70:FF:000001">
    <property type="entry name" value="Polyribonucleotide nucleotidyltransferase"/>
    <property type="match status" value="1"/>
</dbReference>
<dbReference type="GO" id="GO:0000287">
    <property type="term" value="F:magnesium ion binding"/>
    <property type="evidence" value="ECO:0007669"/>
    <property type="project" value="UniProtKB-UniRule"/>
</dbReference>
<dbReference type="InterPro" id="IPR036345">
    <property type="entry name" value="ExoRNase_PH_dom2_sf"/>
</dbReference>
<keyword evidence="7 9" id="KW-0460">Magnesium</keyword>
<dbReference type="GO" id="GO:0000175">
    <property type="term" value="F:3'-5'-RNA exonuclease activity"/>
    <property type="evidence" value="ECO:0007669"/>
    <property type="project" value="TreeGrafter"/>
</dbReference>
<dbReference type="InterPro" id="IPR015848">
    <property type="entry name" value="PNPase_PH_RNA-bd_bac/org-type"/>
</dbReference>
<dbReference type="Gene3D" id="3.30.230.70">
    <property type="entry name" value="GHMP Kinase, N-terminal domain"/>
    <property type="match status" value="2"/>
</dbReference>
<dbReference type="HAMAP" id="MF_01595">
    <property type="entry name" value="PNPase"/>
    <property type="match status" value="1"/>
</dbReference>
<dbReference type="Gene3D" id="2.40.50.140">
    <property type="entry name" value="Nucleic acid-binding proteins"/>
    <property type="match status" value="1"/>
</dbReference>
<feature type="binding site" evidence="9">
    <location>
        <position position="486"/>
    </location>
    <ligand>
        <name>Mg(2+)</name>
        <dbReference type="ChEBI" id="CHEBI:18420"/>
    </ligand>
</feature>
<sequence>MASYNAVRSFTLDGKKITIETGRLAKQASGSALVTIGDTKVLVTACIDKNIKEGVDFLPLTVNYVEKFYAAGKIPGGFFKREARPSEKEVLTSRFLDRPIRPLFPDNYFFDTQIIATVISMDQENDPDMAAMIGVSFSLMISESPFNGPTAGVRVARVNGAFIANPTYKELESSDTFLIIAGSKDAVTMVEGSFNELGEEELLSAIEFGHNKIKELIEFQNAILSEISVNKIDLKPVDIPDGLYEKVKEIVNNDLSKALQISTKQERSEQVANLNSKVIELLQESHSGQEALINHIFESIQKDLLRSRVLTEGLRVDGRGLRDIRPISCSVNELPMAHGSAIFTRGETQALVAVTLGTKFDEQIIDAPEKESVKRFMLHYNFPPFSVGEVSPLRSPGRREIGHGSLGEKALRYIIPSFEEFPYTIRVVSEILESNGSSSQATICGGTLALMDAGVPIKAPVAGIAMGLIKEGDKVAILSDILGDEDHLGDMDFKVAGTENGVTALQMDIKISGVTKEILRHALLQAKEGRLHILNIMLKTISAPKKELAQNAPRIVTIMVKPEKVREVIGQGGKVIKGIIEKTGARVDIEDSGKVTISSSNRNALDIAIGMVNDIVQEAEIGKIYYGKVRKIMDFGAFVEIFPGTDGLVHISQIDIKRVEKVTDVLREGEEIKVKVIDIDKTGKIKLSRKETL</sequence>
<dbReference type="Proteomes" id="UP000320813">
    <property type="component" value="Unassembled WGS sequence"/>
</dbReference>
<dbReference type="CDD" id="cd02393">
    <property type="entry name" value="KH-I_PNPase"/>
    <property type="match status" value="1"/>
</dbReference>
<evidence type="ECO:0000256" key="8">
    <source>
        <dbReference type="ARBA" id="ARBA00022884"/>
    </source>
</evidence>
<dbReference type="SUPFAM" id="SSF54211">
    <property type="entry name" value="Ribosomal protein S5 domain 2-like"/>
    <property type="match status" value="2"/>
</dbReference>
<dbReference type="FunFam" id="3.30.230.70:FF:000002">
    <property type="entry name" value="Polyribonucleotide nucleotidyltransferase"/>
    <property type="match status" value="1"/>
</dbReference>
<dbReference type="NCBIfam" id="NF008805">
    <property type="entry name" value="PRK11824.1"/>
    <property type="match status" value="1"/>
</dbReference>
<dbReference type="PIRSF" id="PIRSF005499">
    <property type="entry name" value="PNPase"/>
    <property type="match status" value="1"/>
</dbReference>
<dbReference type="InterPro" id="IPR004087">
    <property type="entry name" value="KH_dom"/>
</dbReference>
<evidence type="ECO:0000256" key="4">
    <source>
        <dbReference type="ARBA" id="ARBA00022679"/>
    </source>
</evidence>
<dbReference type="InterPro" id="IPR012340">
    <property type="entry name" value="NA-bd_OB-fold"/>
</dbReference>
<dbReference type="GO" id="GO:0006396">
    <property type="term" value="P:RNA processing"/>
    <property type="evidence" value="ECO:0007669"/>
    <property type="project" value="InterPro"/>
</dbReference>
<dbReference type="CDD" id="cd04472">
    <property type="entry name" value="S1_PNPase"/>
    <property type="match status" value="1"/>
</dbReference>
<proteinExistence type="inferred from homology"/>
<evidence type="ECO:0000259" key="10">
    <source>
        <dbReference type="PROSITE" id="PS50126"/>
    </source>
</evidence>
<keyword evidence="4 9" id="KW-0808">Transferase</keyword>
<name>A0A519B9N0_9DELT</name>
<evidence type="ECO:0000256" key="2">
    <source>
        <dbReference type="ARBA" id="ARBA00007404"/>
    </source>
</evidence>
<dbReference type="SMART" id="SM00316">
    <property type="entry name" value="S1"/>
    <property type="match status" value="1"/>
</dbReference>
<comment type="caution">
    <text evidence="11">The sequence shown here is derived from an EMBL/GenBank/DDBJ whole genome shotgun (WGS) entry which is preliminary data.</text>
</comment>
<dbReference type="CDD" id="cd11363">
    <property type="entry name" value="RNase_PH_PNPase_1"/>
    <property type="match status" value="1"/>
</dbReference>
<comment type="cofactor">
    <cofactor evidence="9">
        <name>Mg(2+)</name>
        <dbReference type="ChEBI" id="CHEBI:18420"/>
    </cofactor>
</comment>
<comment type="catalytic activity">
    <reaction evidence="9">
        <text>RNA(n+1) + phosphate = RNA(n) + a ribonucleoside 5'-diphosphate</text>
        <dbReference type="Rhea" id="RHEA:22096"/>
        <dbReference type="Rhea" id="RHEA-COMP:14527"/>
        <dbReference type="Rhea" id="RHEA-COMP:17342"/>
        <dbReference type="ChEBI" id="CHEBI:43474"/>
        <dbReference type="ChEBI" id="CHEBI:57930"/>
        <dbReference type="ChEBI" id="CHEBI:140395"/>
        <dbReference type="EC" id="2.7.7.8"/>
    </reaction>
</comment>
<dbReference type="CDD" id="cd11364">
    <property type="entry name" value="RNase_PH_PNPase_2"/>
    <property type="match status" value="1"/>
</dbReference>
<dbReference type="GO" id="GO:0005829">
    <property type="term" value="C:cytosol"/>
    <property type="evidence" value="ECO:0007669"/>
    <property type="project" value="TreeGrafter"/>
</dbReference>
<accession>A0A519B9N0</accession>
<dbReference type="InterPro" id="IPR015847">
    <property type="entry name" value="ExoRNase_PH_dom2"/>
</dbReference>
<organism evidence="11 12">
    <name type="scientific">Candidatus Acidulodesulfobacterium ferriphilum</name>
    <dbReference type="NCBI Taxonomy" id="2597223"/>
    <lineage>
        <taxon>Bacteria</taxon>
        <taxon>Deltaproteobacteria</taxon>
        <taxon>Candidatus Acidulodesulfobacterales</taxon>
        <taxon>Candidatus Acidulodesulfobacterium</taxon>
    </lineage>
</organism>
<dbReference type="InterPro" id="IPR004088">
    <property type="entry name" value="KH_dom_type_1"/>
</dbReference>
<reference evidence="11 12" key="1">
    <citation type="submission" date="2019-01" db="EMBL/GenBank/DDBJ databases">
        <title>Insights into ecological role of a new deltaproteobacterial order Candidatus Sinidesulfobacterales (Sva0485) by metagenomics and metatranscriptomics.</title>
        <authorList>
            <person name="Tan S."/>
            <person name="Liu J."/>
            <person name="Fang Y."/>
            <person name="Hedlund B.P."/>
            <person name="Lian Z.H."/>
            <person name="Huang L.Y."/>
            <person name="Li J.T."/>
            <person name="Huang L.N."/>
            <person name="Li W.J."/>
            <person name="Jiang H.C."/>
            <person name="Dong H.L."/>
            <person name="Shu W.S."/>
        </authorList>
    </citation>
    <scope>NUCLEOTIDE SEQUENCE [LARGE SCALE GENOMIC DNA]</scope>
    <source>
        <strain evidence="11">AP3</strain>
    </source>
</reference>
<dbReference type="PROSITE" id="PS50126">
    <property type="entry name" value="S1"/>
    <property type="match status" value="1"/>
</dbReference>
<evidence type="ECO:0000256" key="5">
    <source>
        <dbReference type="ARBA" id="ARBA00022695"/>
    </source>
</evidence>
<dbReference type="InterPro" id="IPR003029">
    <property type="entry name" value="S1_domain"/>
</dbReference>
<comment type="subcellular location">
    <subcellularLocation>
        <location evidence="1 9">Cytoplasm</location>
    </subcellularLocation>
</comment>
<feature type="binding site" evidence="9">
    <location>
        <position position="492"/>
    </location>
    <ligand>
        <name>Mg(2+)</name>
        <dbReference type="ChEBI" id="CHEBI:18420"/>
    </ligand>
</feature>
<dbReference type="GO" id="GO:0003723">
    <property type="term" value="F:RNA binding"/>
    <property type="evidence" value="ECO:0007669"/>
    <property type="project" value="UniProtKB-UniRule"/>
</dbReference>
<dbReference type="PANTHER" id="PTHR11252:SF0">
    <property type="entry name" value="POLYRIBONUCLEOTIDE NUCLEOTIDYLTRANSFERASE 1, MITOCHONDRIAL"/>
    <property type="match status" value="1"/>
</dbReference>
<dbReference type="SUPFAM" id="SSF54791">
    <property type="entry name" value="Eukaryotic type KH-domain (KH-domain type I)"/>
    <property type="match status" value="1"/>
</dbReference>
<dbReference type="FunFam" id="3.30.1370.10:FF:000001">
    <property type="entry name" value="Polyribonucleotide nucleotidyltransferase"/>
    <property type="match status" value="1"/>
</dbReference>
<dbReference type="InterPro" id="IPR001247">
    <property type="entry name" value="ExoRNase_PH_dom1"/>
</dbReference>
<evidence type="ECO:0000313" key="12">
    <source>
        <dbReference type="Proteomes" id="UP000320813"/>
    </source>
</evidence>
<dbReference type="SUPFAM" id="SSF50249">
    <property type="entry name" value="Nucleic acid-binding proteins"/>
    <property type="match status" value="1"/>
</dbReference>
<keyword evidence="3 9" id="KW-0963">Cytoplasm</keyword>
<dbReference type="Pfam" id="PF01138">
    <property type="entry name" value="RNase_PH"/>
    <property type="match status" value="2"/>
</dbReference>